<dbReference type="InterPro" id="IPR013482">
    <property type="entry name" value="Molybde_CF_guanTrfase"/>
</dbReference>
<dbReference type="Proteomes" id="UP000199572">
    <property type="component" value="Unassembled WGS sequence"/>
</dbReference>
<evidence type="ECO:0000256" key="2">
    <source>
        <dbReference type="ARBA" id="ARBA00022679"/>
    </source>
</evidence>
<evidence type="ECO:0000313" key="10">
    <source>
        <dbReference type="Proteomes" id="UP000199572"/>
    </source>
</evidence>
<evidence type="ECO:0000259" key="8">
    <source>
        <dbReference type="Pfam" id="PF12804"/>
    </source>
</evidence>
<dbReference type="STRING" id="390241.SAMN04488023_10626"/>
<organism evidence="9 10">
    <name type="scientific">Pedobacter rhizosphaerae</name>
    <dbReference type="NCBI Taxonomy" id="390241"/>
    <lineage>
        <taxon>Bacteria</taxon>
        <taxon>Pseudomonadati</taxon>
        <taxon>Bacteroidota</taxon>
        <taxon>Sphingobacteriia</taxon>
        <taxon>Sphingobacteriales</taxon>
        <taxon>Sphingobacteriaceae</taxon>
        <taxon>Pedobacter</taxon>
    </lineage>
</organism>
<keyword evidence="2 9" id="KW-0808">Transferase</keyword>
<sequence>MEISGLILCGGESKRMGNDKGLLLKQEEPWVKLLANLFRGMGLNYHLSIKATQMEAYSKFFNPDLFIVDAVEVPGPLRGIFSAHLAFPETNWLILACDMIEMTEEAMQNILKVAANHPDYDYWIYKNEIFYEPFCGIYSARGLKKLIQQYREGSLERFSMQSVFKQAAVFPFPVGSYAAAFKNLNQI</sequence>
<dbReference type="Gene3D" id="3.90.550.10">
    <property type="entry name" value="Spore Coat Polysaccharide Biosynthesis Protein SpsA, Chain A"/>
    <property type="match status" value="1"/>
</dbReference>
<dbReference type="AlphaFoldDB" id="A0A1H9MKQ7"/>
<keyword evidence="1" id="KW-0963">Cytoplasm</keyword>
<keyword evidence="5" id="KW-0460">Magnesium</keyword>
<keyword evidence="3" id="KW-0479">Metal-binding</keyword>
<dbReference type="CDD" id="cd02503">
    <property type="entry name" value="MobA"/>
    <property type="match status" value="1"/>
</dbReference>
<dbReference type="InterPro" id="IPR029044">
    <property type="entry name" value="Nucleotide-diphossugar_trans"/>
</dbReference>
<dbReference type="GO" id="GO:0046872">
    <property type="term" value="F:metal ion binding"/>
    <property type="evidence" value="ECO:0007669"/>
    <property type="project" value="UniProtKB-KW"/>
</dbReference>
<evidence type="ECO:0000256" key="7">
    <source>
        <dbReference type="ARBA" id="ARBA00023150"/>
    </source>
</evidence>
<protein>
    <submittedName>
        <fullName evidence="9">Molybdenum cofactor guanylyltransferase</fullName>
    </submittedName>
</protein>
<keyword evidence="7" id="KW-0501">Molybdenum cofactor biosynthesis</keyword>
<evidence type="ECO:0000256" key="4">
    <source>
        <dbReference type="ARBA" id="ARBA00022741"/>
    </source>
</evidence>
<reference evidence="9 10" key="1">
    <citation type="submission" date="2016-10" db="EMBL/GenBank/DDBJ databases">
        <authorList>
            <person name="de Groot N.N."/>
        </authorList>
    </citation>
    <scope>NUCLEOTIDE SEQUENCE [LARGE SCALE GENOMIC DNA]</scope>
    <source>
        <strain evidence="9 10">DSM 18610</strain>
    </source>
</reference>
<dbReference type="PANTHER" id="PTHR19136">
    <property type="entry name" value="MOLYBDENUM COFACTOR GUANYLYLTRANSFERASE"/>
    <property type="match status" value="1"/>
</dbReference>
<dbReference type="GO" id="GO:0006777">
    <property type="term" value="P:Mo-molybdopterin cofactor biosynthetic process"/>
    <property type="evidence" value="ECO:0007669"/>
    <property type="project" value="UniProtKB-KW"/>
</dbReference>
<feature type="domain" description="MobA-like NTP transferase" evidence="8">
    <location>
        <begin position="5"/>
        <end position="158"/>
    </location>
</feature>
<accession>A0A1H9MKQ7</accession>
<dbReference type="EMBL" id="FOGG01000006">
    <property type="protein sequence ID" value="SER24294.1"/>
    <property type="molecule type" value="Genomic_DNA"/>
</dbReference>
<dbReference type="OrthoDB" id="9788394at2"/>
<evidence type="ECO:0000256" key="3">
    <source>
        <dbReference type="ARBA" id="ARBA00022723"/>
    </source>
</evidence>
<proteinExistence type="predicted"/>
<keyword evidence="10" id="KW-1185">Reference proteome</keyword>
<dbReference type="GO" id="GO:0016779">
    <property type="term" value="F:nucleotidyltransferase activity"/>
    <property type="evidence" value="ECO:0007669"/>
    <property type="project" value="UniProtKB-KW"/>
</dbReference>
<dbReference type="PANTHER" id="PTHR19136:SF81">
    <property type="entry name" value="MOLYBDENUM COFACTOR GUANYLYLTRANSFERASE"/>
    <property type="match status" value="1"/>
</dbReference>
<evidence type="ECO:0000313" key="9">
    <source>
        <dbReference type="EMBL" id="SER24294.1"/>
    </source>
</evidence>
<dbReference type="RefSeq" id="WP_090882629.1">
    <property type="nucleotide sequence ID" value="NZ_FOGG01000006.1"/>
</dbReference>
<keyword evidence="6" id="KW-0342">GTP-binding</keyword>
<evidence type="ECO:0000256" key="1">
    <source>
        <dbReference type="ARBA" id="ARBA00022490"/>
    </source>
</evidence>
<evidence type="ECO:0000256" key="6">
    <source>
        <dbReference type="ARBA" id="ARBA00023134"/>
    </source>
</evidence>
<dbReference type="GO" id="GO:0005525">
    <property type="term" value="F:GTP binding"/>
    <property type="evidence" value="ECO:0007669"/>
    <property type="project" value="UniProtKB-KW"/>
</dbReference>
<name>A0A1H9MKQ7_9SPHI</name>
<dbReference type="SUPFAM" id="SSF53448">
    <property type="entry name" value="Nucleotide-diphospho-sugar transferases"/>
    <property type="match status" value="1"/>
</dbReference>
<gene>
    <name evidence="9" type="ORF">SAMN04488023_10626</name>
</gene>
<dbReference type="Pfam" id="PF12804">
    <property type="entry name" value="NTP_transf_3"/>
    <property type="match status" value="1"/>
</dbReference>
<keyword evidence="4" id="KW-0547">Nucleotide-binding</keyword>
<dbReference type="InterPro" id="IPR025877">
    <property type="entry name" value="MobA-like_NTP_Trfase"/>
</dbReference>
<keyword evidence="9" id="KW-0548">Nucleotidyltransferase</keyword>
<evidence type="ECO:0000256" key="5">
    <source>
        <dbReference type="ARBA" id="ARBA00022842"/>
    </source>
</evidence>